<feature type="signal peptide" evidence="1">
    <location>
        <begin position="1"/>
        <end position="30"/>
    </location>
</feature>
<feature type="chain" id="PRO_5023929725" evidence="1">
    <location>
        <begin position="31"/>
        <end position="143"/>
    </location>
</feature>
<dbReference type="SUPFAM" id="SSF89372">
    <property type="entry name" value="Fucose-specific lectin"/>
    <property type="match status" value="1"/>
</dbReference>
<dbReference type="OrthoDB" id="4246838at2"/>
<keyword evidence="1" id="KW-0732">Signal</keyword>
<reference evidence="2 3" key="1">
    <citation type="submission" date="2017-09" db="EMBL/GenBank/DDBJ databases">
        <authorList>
            <person name="Lee N."/>
            <person name="Cho B.-K."/>
        </authorList>
    </citation>
    <scope>NUCLEOTIDE SEQUENCE [LARGE SCALE GENOMIC DNA]</scope>
    <source>
        <strain evidence="2 3">ATCC 12853</strain>
    </source>
</reference>
<sequence>MKHKFTWTAASALAGLTLVGTLAGTGSAVAAPTGADAALASCVTSTRNWGGNIQNQYGCTEYGLPNGEQQVFGVGTDGAIWTRWSRTNGTLSSWTSMGGQGRSTVYAGGRGWAITLQVRGTDGNWYYNNRGGTPSGGWSGWHR</sequence>
<organism evidence="2 3">
    <name type="scientific">Streptomyces kanamyceticus</name>
    <dbReference type="NCBI Taxonomy" id="1967"/>
    <lineage>
        <taxon>Bacteria</taxon>
        <taxon>Bacillati</taxon>
        <taxon>Actinomycetota</taxon>
        <taxon>Actinomycetes</taxon>
        <taxon>Kitasatosporales</taxon>
        <taxon>Streptomycetaceae</taxon>
        <taxon>Streptomyces</taxon>
    </lineage>
</organism>
<name>A0A5J6G7U2_STRKN</name>
<evidence type="ECO:0000313" key="2">
    <source>
        <dbReference type="EMBL" id="QEU90674.1"/>
    </source>
</evidence>
<gene>
    <name evidence="2" type="ORF">CP970_06895</name>
</gene>
<protein>
    <submittedName>
        <fullName evidence="2">Uncharacterized protein</fullName>
    </submittedName>
</protein>
<dbReference type="KEGG" id="ska:CP970_06895"/>
<dbReference type="RefSeq" id="WP_055544202.1">
    <property type="nucleotide sequence ID" value="NZ_CP023699.1"/>
</dbReference>
<accession>A0A5J6G7U2</accession>
<evidence type="ECO:0000313" key="3">
    <source>
        <dbReference type="Proteomes" id="UP000325529"/>
    </source>
</evidence>
<dbReference type="EMBL" id="CP023699">
    <property type="protein sequence ID" value="QEU90674.1"/>
    <property type="molecule type" value="Genomic_DNA"/>
</dbReference>
<keyword evidence="3" id="KW-1185">Reference proteome</keyword>
<dbReference type="Proteomes" id="UP000325529">
    <property type="component" value="Chromosome"/>
</dbReference>
<evidence type="ECO:0000256" key="1">
    <source>
        <dbReference type="SAM" id="SignalP"/>
    </source>
</evidence>
<proteinExistence type="predicted"/>
<dbReference type="AlphaFoldDB" id="A0A5J6G7U2"/>